<evidence type="ECO:0000256" key="7">
    <source>
        <dbReference type="ARBA" id="ARBA00023235"/>
    </source>
</evidence>
<comment type="similarity">
    <text evidence="3">Belongs to the aldolase class II family. AraD/FucA subfamily.</text>
</comment>
<comment type="cofactor">
    <cofactor evidence="2">
        <name>Zn(2+)</name>
        <dbReference type="ChEBI" id="CHEBI:29105"/>
    </cofactor>
</comment>
<dbReference type="GO" id="GO:0005829">
    <property type="term" value="C:cytosol"/>
    <property type="evidence" value="ECO:0007669"/>
    <property type="project" value="TreeGrafter"/>
</dbReference>
<accession>A0A1M6DWZ0</accession>
<dbReference type="Proteomes" id="UP000184510">
    <property type="component" value="Unassembled WGS sequence"/>
</dbReference>
<dbReference type="OrthoDB" id="9786287at2"/>
<dbReference type="FunFam" id="3.40.225.10:FF:000001">
    <property type="entry name" value="L-ribulose-5-phosphate 4-epimerase UlaF"/>
    <property type="match status" value="1"/>
</dbReference>
<evidence type="ECO:0000256" key="8">
    <source>
        <dbReference type="ARBA" id="ARBA00023277"/>
    </source>
</evidence>
<gene>
    <name evidence="10" type="ORF">SAMN02745181_0860</name>
</gene>
<evidence type="ECO:0000259" key="9">
    <source>
        <dbReference type="SMART" id="SM01007"/>
    </source>
</evidence>
<dbReference type="GO" id="GO:0046872">
    <property type="term" value="F:metal ion binding"/>
    <property type="evidence" value="ECO:0007669"/>
    <property type="project" value="UniProtKB-KW"/>
</dbReference>
<evidence type="ECO:0000256" key="1">
    <source>
        <dbReference type="ARBA" id="ARBA00001726"/>
    </source>
</evidence>
<keyword evidence="11" id="KW-1185">Reference proteome</keyword>
<dbReference type="PANTHER" id="PTHR22789:SF8">
    <property type="entry name" value="L-RIBULOSE-5-PHOSPHATE 4-EPIMERASE SGBE"/>
    <property type="match status" value="1"/>
</dbReference>
<evidence type="ECO:0000256" key="3">
    <source>
        <dbReference type="ARBA" id="ARBA00010037"/>
    </source>
</evidence>
<evidence type="ECO:0000256" key="6">
    <source>
        <dbReference type="ARBA" id="ARBA00022833"/>
    </source>
</evidence>
<dbReference type="InterPro" id="IPR001303">
    <property type="entry name" value="Aldolase_II/adducin_N"/>
</dbReference>
<dbReference type="NCBIfam" id="NF006047">
    <property type="entry name" value="PRK08193.1"/>
    <property type="match status" value="1"/>
</dbReference>
<dbReference type="SMART" id="SM01007">
    <property type="entry name" value="Aldolase_II"/>
    <property type="match status" value="1"/>
</dbReference>
<evidence type="ECO:0000256" key="5">
    <source>
        <dbReference type="ARBA" id="ARBA00022723"/>
    </source>
</evidence>
<reference evidence="10 11" key="1">
    <citation type="submission" date="2016-11" db="EMBL/GenBank/DDBJ databases">
        <authorList>
            <person name="Jaros S."/>
            <person name="Januszkiewicz K."/>
            <person name="Wedrychowicz H."/>
        </authorList>
    </citation>
    <scope>NUCLEOTIDE SEQUENCE [LARGE SCALE GENOMIC DNA]</scope>
    <source>
        <strain evidence="10 11">DSM 18772</strain>
    </source>
</reference>
<protein>
    <recommendedName>
        <fullName evidence="4">L-ribulose-5-phosphate 4-epimerase</fullName>
        <ecNumber evidence="4">5.1.3.4</ecNumber>
    </recommendedName>
</protein>
<dbReference type="STRING" id="1123071.SAMN02745181_0860"/>
<feature type="domain" description="Class II aldolase/adducin N-terminal" evidence="9">
    <location>
        <begin position="9"/>
        <end position="199"/>
    </location>
</feature>
<sequence>MYFSKQLLEEVVAANKALAASGLAPLTWGNASGYDHVRGFVAIKPSGVPYDELTPESMVVVDLDGKKVEGDLKPSMDLKTHLEIYKAFPHVRGVVHTHSKYATSFAQAGQGLECYGTTHADYFNGTVPCVPSPSVDVVNEDYELGTGCSIVSYFQFHDIDSKQVPAALVKNHGPFAWGKGPMDAYQNALVLELCAEMAIHSLALQPDLEAIPNYLLKKHQTRKHGPDAYYGQK</sequence>
<comment type="catalytic activity">
    <reaction evidence="1">
        <text>L-ribulose 5-phosphate = D-xylulose 5-phosphate</text>
        <dbReference type="Rhea" id="RHEA:22368"/>
        <dbReference type="ChEBI" id="CHEBI:57737"/>
        <dbReference type="ChEBI" id="CHEBI:58226"/>
        <dbReference type="EC" id="5.1.3.4"/>
    </reaction>
</comment>
<evidence type="ECO:0000256" key="2">
    <source>
        <dbReference type="ARBA" id="ARBA00001947"/>
    </source>
</evidence>
<dbReference type="FunCoup" id="A0A1M6DWZ0">
    <property type="interactions" value="351"/>
</dbReference>
<organism evidence="10 11">
    <name type="scientific">Rubritalea squalenifaciens DSM 18772</name>
    <dbReference type="NCBI Taxonomy" id="1123071"/>
    <lineage>
        <taxon>Bacteria</taxon>
        <taxon>Pseudomonadati</taxon>
        <taxon>Verrucomicrobiota</taxon>
        <taxon>Verrucomicrobiia</taxon>
        <taxon>Verrucomicrobiales</taxon>
        <taxon>Rubritaleaceae</taxon>
        <taxon>Rubritalea</taxon>
    </lineage>
</organism>
<keyword evidence="5" id="KW-0479">Metal-binding</keyword>
<evidence type="ECO:0000313" key="11">
    <source>
        <dbReference type="Proteomes" id="UP000184510"/>
    </source>
</evidence>
<dbReference type="InterPro" id="IPR036409">
    <property type="entry name" value="Aldolase_II/adducin_N_sf"/>
</dbReference>
<keyword evidence="7" id="KW-0413">Isomerase</keyword>
<evidence type="ECO:0000313" key="10">
    <source>
        <dbReference type="EMBL" id="SHI77784.1"/>
    </source>
</evidence>
<dbReference type="EC" id="5.1.3.4" evidence="4"/>
<dbReference type="InterPro" id="IPR050197">
    <property type="entry name" value="Aldolase_class_II_sugar_metab"/>
</dbReference>
<dbReference type="RefSeq" id="WP_143158236.1">
    <property type="nucleotide sequence ID" value="NZ_FQYR01000002.1"/>
</dbReference>
<evidence type="ECO:0000256" key="4">
    <source>
        <dbReference type="ARBA" id="ARBA00013186"/>
    </source>
</evidence>
<keyword evidence="8" id="KW-0119">Carbohydrate metabolism</keyword>
<dbReference type="InParanoid" id="A0A1M6DWZ0"/>
<dbReference type="GO" id="GO:0019323">
    <property type="term" value="P:pentose catabolic process"/>
    <property type="evidence" value="ECO:0007669"/>
    <property type="project" value="TreeGrafter"/>
</dbReference>
<dbReference type="SUPFAM" id="SSF53639">
    <property type="entry name" value="AraD/HMP-PK domain-like"/>
    <property type="match status" value="1"/>
</dbReference>
<dbReference type="EMBL" id="FQYR01000002">
    <property type="protein sequence ID" value="SHI77784.1"/>
    <property type="molecule type" value="Genomic_DNA"/>
</dbReference>
<dbReference type="GO" id="GO:0016832">
    <property type="term" value="F:aldehyde-lyase activity"/>
    <property type="evidence" value="ECO:0007669"/>
    <property type="project" value="TreeGrafter"/>
</dbReference>
<dbReference type="AlphaFoldDB" id="A0A1M6DWZ0"/>
<dbReference type="PANTHER" id="PTHR22789">
    <property type="entry name" value="FUCULOSE PHOSPHATE ALDOLASE"/>
    <property type="match status" value="1"/>
</dbReference>
<dbReference type="Pfam" id="PF00596">
    <property type="entry name" value="Aldolase_II"/>
    <property type="match status" value="1"/>
</dbReference>
<proteinExistence type="inferred from homology"/>
<dbReference type="GO" id="GO:0008742">
    <property type="term" value="F:L-ribulose-phosphate 4-epimerase activity"/>
    <property type="evidence" value="ECO:0007669"/>
    <property type="project" value="UniProtKB-EC"/>
</dbReference>
<dbReference type="Gene3D" id="3.40.225.10">
    <property type="entry name" value="Class II aldolase/adducin N-terminal domain"/>
    <property type="match status" value="1"/>
</dbReference>
<keyword evidence="6" id="KW-0862">Zinc</keyword>
<name>A0A1M6DWZ0_9BACT</name>